<evidence type="ECO:0000259" key="1">
    <source>
        <dbReference type="Pfam" id="PF03413"/>
    </source>
</evidence>
<evidence type="ECO:0000313" key="2">
    <source>
        <dbReference type="EMBL" id="CAJ0874185.1"/>
    </source>
</evidence>
<dbReference type="EMBL" id="OY288114">
    <property type="protein sequence ID" value="CAJ0874185.1"/>
    <property type="molecule type" value="Genomic_DNA"/>
</dbReference>
<proteinExistence type="predicted"/>
<organism evidence="2">
    <name type="scientific">freshwater sediment metagenome</name>
    <dbReference type="NCBI Taxonomy" id="556182"/>
    <lineage>
        <taxon>unclassified sequences</taxon>
        <taxon>metagenomes</taxon>
        <taxon>ecological metagenomes</taxon>
    </lineage>
</organism>
<accession>A0AA48M084</accession>
<sequence length="96" mass="10558">MRHHILAGVISALMVIANAPWAAAQSGDMLPLETVIAQVRESVGGNVVGIELERERGRWVYEVKVVGSDGRITEMEVDAHTGSVISRHIRRRGSWD</sequence>
<name>A0AA48M084_9ZZZZ</name>
<dbReference type="AlphaFoldDB" id="A0AA48M084"/>
<gene>
    <name evidence="2" type="ORF">AMST5_02577</name>
</gene>
<feature type="domain" description="PepSY" evidence="1">
    <location>
        <begin position="30"/>
        <end position="87"/>
    </location>
</feature>
<dbReference type="Pfam" id="PF03413">
    <property type="entry name" value="PepSY"/>
    <property type="match status" value="1"/>
</dbReference>
<reference evidence="2" key="1">
    <citation type="submission" date="2023-07" db="EMBL/GenBank/DDBJ databases">
        <authorList>
            <person name="Pelsma A.J. K."/>
        </authorList>
    </citation>
    <scope>NUCLEOTIDE SEQUENCE</scope>
</reference>
<dbReference type="InterPro" id="IPR025711">
    <property type="entry name" value="PepSY"/>
</dbReference>
<protein>
    <recommendedName>
        <fullName evidence="1">PepSY domain-containing protein</fullName>
    </recommendedName>
</protein>
<dbReference type="Gene3D" id="3.10.450.40">
    <property type="match status" value="1"/>
</dbReference>